<sequence length="306" mass="34443">MYFPYLRGKQFELIALRELLAQNLLTEAIIPVIEPVKASSTLLSVLVQFQEKNHPIAVIQNPRVAPYTPFDNEVVTQLKQSDCFIPALFINQADDLAQLGQFSNTQKMVIVTPGTRMSIPDNDSQWDDVLKLIAVENFHFLRRARGNVIELEDSFNKAQRNADYLDVDDELFSDNQRYFRDDGLSGFSDYSVVGKEYTASGFAPMAVAIHVVYFDGENSLRIKHFVSDSNQDISDPAGKAGEALEKLVKWVQAPDFDHDKNDSQALASFIQMAGNGQYSGLGIIKKLSIQHHLEIMGRYLTERYGA</sequence>
<dbReference type="AlphaFoldDB" id="U4TIE2"/>
<proteinExistence type="predicted"/>
<gene>
    <name evidence="1" type="ORF">L248_0760</name>
</gene>
<dbReference type="HOGENOM" id="CLU_076300_1_0_9"/>
<dbReference type="STRING" id="1231336.L248_0760"/>
<protein>
    <recommendedName>
        <fullName evidence="3">Sce7725 family protein</fullName>
    </recommendedName>
</protein>
<evidence type="ECO:0008006" key="3">
    <source>
        <dbReference type="Google" id="ProtNLM"/>
    </source>
</evidence>
<dbReference type="Proteomes" id="UP000030647">
    <property type="component" value="Unassembled WGS sequence"/>
</dbReference>
<accession>U4TIE2</accession>
<dbReference type="NCBIfam" id="NF033831">
    <property type="entry name" value="sce7725_fam"/>
    <property type="match status" value="1"/>
</dbReference>
<reference evidence="2" key="1">
    <citation type="journal article" date="2013" name="Genome Announc.">
        <title>Whole-Genome Sequencing of Lactobacillus shenzhenensis Strain LY-73T.</title>
        <authorList>
            <person name="Lin Z."/>
            <person name="Liu Z."/>
            <person name="Yang R."/>
            <person name="Zou Y."/>
            <person name="Wan D."/>
            <person name="Chen J."/>
            <person name="Guo M."/>
            <person name="Zhao J."/>
            <person name="Fang C."/>
            <person name="Yang R."/>
            <person name="Liu F."/>
        </authorList>
    </citation>
    <scope>NUCLEOTIDE SEQUENCE [LARGE SCALE GENOMIC DNA]</scope>
    <source>
        <strain evidence="2">LY-73</strain>
    </source>
</reference>
<dbReference type="RefSeq" id="WP_022530092.1">
    <property type="nucleotide sequence ID" value="NZ_KI271595.1"/>
</dbReference>
<dbReference type="EMBL" id="KI271595">
    <property type="protein sequence ID" value="ERL64576.1"/>
    <property type="molecule type" value="Genomic_DNA"/>
</dbReference>
<organism evidence="1 2">
    <name type="scientific">Schleiferilactobacillus shenzhenensis LY-73</name>
    <dbReference type="NCBI Taxonomy" id="1231336"/>
    <lineage>
        <taxon>Bacteria</taxon>
        <taxon>Bacillati</taxon>
        <taxon>Bacillota</taxon>
        <taxon>Bacilli</taxon>
        <taxon>Lactobacillales</taxon>
        <taxon>Lactobacillaceae</taxon>
        <taxon>Schleiferilactobacillus</taxon>
    </lineage>
</organism>
<evidence type="ECO:0000313" key="1">
    <source>
        <dbReference type="EMBL" id="ERL64576.1"/>
    </source>
</evidence>
<name>U4TIE2_9LACO</name>
<dbReference type="InterPro" id="IPR047727">
    <property type="entry name" value="Sce7725-like"/>
</dbReference>
<evidence type="ECO:0000313" key="2">
    <source>
        <dbReference type="Proteomes" id="UP000030647"/>
    </source>
</evidence>
<dbReference type="eggNOG" id="ENOG502ZAXQ">
    <property type="taxonomic scope" value="Bacteria"/>
</dbReference>
<keyword evidence="2" id="KW-1185">Reference proteome</keyword>